<comment type="caution">
    <text evidence="3">The sequence shown here is derived from an EMBL/GenBank/DDBJ whole genome shotgun (WGS) entry which is preliminary data.</text>
</comment>
<accession>A0AAW1QD49</accession>
<dbReference type="InterPro" id="IPR001810">
    <property type="entry name" value="F-box_dom"/>
</dbReference>
<sequence length="165" mass="17766">MDTIILQDPCASSEGLPIHLWRHILKHLETSARLTARLVCKAFASLGPHDKIVVTITGSQSHNLSRMHFAAMLLTASVQGPMVEVKQLCGSEDDFIERNDRASNSRDLADFGARSEVASWSSSLTFWSPSTGQQAHPSEAAAAGAGAATESQPALLPMTDQQQQI</sequence>
<feature type="domain" description="F-box" evidence="2">
    <location>
        <begin position="16"/>
        <end position="56"/>
    </location>
</feature>
<evidence type="ECO:0000313" key="4">
    <source>
        <dbReference type="Proteomes" id="UP001438707"/>
    </source>
</evidence>
<dbReference type="SMART" id="SM00256">
    <property type="entry name" value="FBOX"/>
    <property type="match status" value="1"/>
</dbReference>
<dbReference type="SUPFAM" id="SSF81383">
    <property type="entry name" value="F-box domain"/>
    <property type="match status" value="1"/>
</dbReference>
<dbReference type="Proteomes" id="UP001438707">
    <property type="component" value="Unassembled WGS sequence"/>
</dbReference>
<evidence type="ECO:0000313" key="3">
    <source>
        <dbReference type="EMBL" id="KAK9819299.1"/>
    </source>
</evidence>
<dbReference type="AlphaFoldDB" id="A0AAW1QD49"/>
<organism evidence="3 4">
    <name type="scientific">Apatococcus lobatus</name>
    <dbReference type="NCBI Taxonomy" id="904363"/>
    <lineage>
        <taxon>Eukaryota</taxon>
        <taxon>Viridiplantae</taxon>
        <taxon>Chlorophyta</taxon>
        <taxon>core chlorophytes</taxon>
        <taxon>Trebouxiophyceae</taxon>
        <taxon>Chlorellales</taxon>
        <taxon>Chlorellaceae</taxon>
        <taxon>Apatococcus</taxon>
    </lineage>
</organism>
<keyword evidence="4" id="KW-1185">Reference proteome</keyword>
<reference evidence="3 4" key="1">
    <citation type="journal article" date="2024" name="Nat. Commun.">
        <title>Phylogenomics reveals the evolutionary origins of lichenization in chlorophyte algae.</title>
        <authorList>
            <person name="Puginier C."/>
            <person name="Libourel C."/>
            <person name="Otte J."/>
            <person name="Skaloud P."/>
            <person name="Haon M."/>
            <person name="Grisel S."/>
            <person name="Petersen M."/>
            <person name="Berrin J.G."/>
            <person name="Delaux P.M."/>
            <person name="Dal Grande F."/>
            <person name="Keller J."/>
        </authorList>
    </citation>
    <scope>NUCLEOTIDE SEQUENCE [LARGE SCALE GENOMIC DNA]</scope>
    <source>
        <strain evidence="3 4">SAG 2145</strain>
    </source>
</reference>
<dbReference type="InterPro" id="IPR036047">
    <property type="entry name" value="F-box-like_dom_sf"/>
</dbReference>
<proteinExistence type="predicted"/>
<dbReference type="Pfam" id="PF00646">
    <property type="entry name" value="F-box"/>
    <property type="match status" value="1"/>
</dbReference>
<protein>
    <recommendedName>
        <fullName evidence="2">F-box domain-containing protein</fullName>
    </recommendedName>
</protein>
<name>A0AAW1QD49_9CHLO</name>
<feature type="region of interest" description="Disordered" evidence="1">
    <location>
        <begin position="128"/>
        <end position="165"/>
    </location>
</feature>
<gene>
    <name evidence="3" type="ORF">WJX74_002969</name>
</gene>
<evidence type="ECO:0000259" key="2">
    <source>
        <dbReference type="SMART" id="SM00256"/>
    </source>
</evidence>
<evidence type="ECO:0000256" key="1">
    <source>
        <dbReference type="SAM" id="MobiDB-lite"/>
    </source>
</evidence>
<dbReference type="EMBL" id="JALJOS010000048">
    <property type="protein sequence ID" value="KAK9819299.1"/>
    <property type="molecule type" value="Genomic_DNA"/>
</dbReference>